<protein>
    <submittedName>
        <fullName evidence="1">Uncharacterized protein</fullName>
    </submittedName>
</protein>
<dbReference type="RefSeq" id="WP_323304950.1">
    <property type="nucleotide sequence ID" value="NZ_JAYGHX010000003.1"/>
</dbReference>
<organism evidence="1 2">
    <name type="scientific">Cyanobium gracile UHCC 0139</name>
    <dbReference type="NCBI Taxonomy" id="3110308"/>
    <lineage>
        <taxon>Bacteria</taxon>
        <taxon>Bacillati</taxon>
        <taxon>Cyanobacteriota</taxon>
        <taxon>Cyanophyceae</taxon>
        <taxon>Synechococcales</taxon>
        <taxon>Prochlorococcaceae</taxon>
        <taxon>Cyanobium</taxon>
    </lineage>
</organism>
<dbReference type="Proteomes" id="UP001304461">
    <property type="component" value="Unassembled WGS sequence"/>
</dbReference>
<gene>
    <name evidence="1" type="ORF">VB738_06310</name>
</gene>
<reference evidence="1 2" key="1">
    <citation type="submission" date="2023-12" db="EMBL/GenBank/DDBJ databases">
        <title>Baltic Sea Cyanobacteria.</title>
        <authorList>
            <person name="Delbaje E."/>
            <person name="Fewer D.P."/>
            <person name="Shishido T.K."/>
        </authorList>
    </citation>
    <scope>NUCLEOTIDE SEQUENCE [LARGE SCALE GENOMIC DNA]</scope>
    <source>
        <strain evidence="1 2">UHCC 0139</strain>
    </source>
</reference>
<evidence type="ECO:0000313" key="1">
    <source>
        <dbReference type="EMBL" id="MEA5390870.1"/>
    </source>
</evidence>
<comment type="caution">
    <text evidence="1">The sequence shown here is derived from an EMBL/GenBank/DDBJ whole genome shotgun (WGS) entry which is preliminary data.</text>
</comment>
<name>A0ABU5RSX1_9CYAN</name>
<dbReference type="EMBL" id="JAYGHX010000003">
    <property type="protein sequence ID" value="MEA5390870.1"/>
    <property type="molecule type" value="Genomic_DNA"/>
</dbReference>
<accession>A0ABU5RSX1</accession>
<keyword evidence="2" id="KW-1185">Reference proteome</keyword>
<sequence>MAPIPPGTRQRCTLCKVEIQGMAGGNDLVHFSQGAPGSRAKLWARVCQYLRTPEQCGQCLNQDLSLRGEVTANDYYAEAPILEMPRPPEANPLG</sequence>
<evidence type="ECO:0000313" key="2">
    <source>
        <dbReference type="Proteomes" id="UP001304461"/>
    </source>
</evidence>
<proteinExistence type="predicted"/>